<organism evidence="1 2">
    <name type="scientific">Ameca splendens</name>
    <dbReference type="NCBI Taxonomy" id="208324"/>
    <lineage>
        <taxon>Eukaryota</taxon>
        <taxon>Metazoa</taxon>
        <taxon>Chordata</taxon>
        <taxon>Craniata</taxon>
        <taxon>Vertebrata</taxon>
        <taxon>Euteleostomi</taxon>
        <taxon>Actinopterygii</taxon>
        <taxon>Neopterygii</taxon>
        <taxon>Teleostei</taxon>
        <taxon>Neoteleostei</taxon>
        <taxon>Acanthomorphata</taxon>
        <taxon>Ovalentaria</taxon>
        <taxon>Atherinomorphae</taxon>
        <taxon>Cyprinodontiformes</taxon>
        <taxon>Goodeidae</taxon>
        <taxon>Ameca</taxon>
    </lineage>
</organism>
<name>A0ABV1A9R1_9TELE</name>
<proteinExistence type="predicted"/>
<reference evidence="1 2" key="1">
    <citation type="submission" date="2021-06" db="EMBL/GenBank/DDBJ databases">
        <authorList>
            <person name="Palmer J.M."/>
        </authorList>
    </citation>
    <scope>NUCLEOTIDE SEQUENCE [LARGE SCALE GENOMIC DNA]</scope>
    <source>
        <strain evidence="1 2">AS_MEX2019</strain>
        <tissue evidence="1">Muscle</tissue>
    </source>
</reference>
<accession>A0ABV1A9R1</accession>
<sequence length="113" mass="13068">MEKLPVAWCSSRRIGNEMNTLCSHILVGQRPQMEVVSHRSERALLPGRGHPDPACMYRLIAEKPENSLMRINQRVCCWRVASSNLVSLFQLFSWYILGKSIVFVYCKLYCMSM</sequence>
<evidence type="ECO:0000313" key="1">
    <source>
        <dbReference type="EMBL" id="MEQ2315130.1"/>
    </source>
</evidence>
<dbReference type="Proteomes" id="UP001469553">
    <property type="component" value="Unassembled WGS sequence"/>
</dbReference>
<dbReference type="EMBL" id="JAHRIP010086149">
    <property type="protein sequence ID" value="MEQ2315130.1"/>
    <property type="molecule type" value="Genomic_DNA"/>
</dbReference>
<keyword evidence="2" id="KW-1185">Reference proteome</keyword>
<comment type="caution">
    <text evidence="1">The sequence shown here is derived from an EMBL/GenBank/DDBJ whole genome shotgun (WGS) entry which is preliminary data.</text>
</comment>
<evidence type="ECO:0000313" key="2">
    <source>
        <dbReference type="Proteomes" id="UP001469553"/>
    </source>
</evidence>
<protein>
    <submittedName>
        <fullName evidence="1">Uncharacterized protein</fullName>
    </submittedName>
</protein>
<gene>
    <name evidence="1" type="ORF">AMECASPLE_019020</name>
</gene>